<feature type="transmembrane region" description="Helical" evidence="2">
    <location>
        <begin position="90"/>
        <end position="112"/>
    </location>
</feature>
<comment type="caution">
    <text evidence="3">The sequence shown here is derived from an EMBL/GenBank/DDBJ whole genome shotgun (WGS) entry which is preliminary data.</text>
</comment>
<keyword evidence="2" id="KW-0812">Transmembrane</keyword>
<dbReference type="Proteomes" id="UP001163846">
    <property type="component" value="Unassembled WGS sequence"/>
</dbReference>
<sequence length="293" mass="31823">MSHREYEYSGIRRARANRDFFMKLLNSRYAHHPRGAASSTSQTTQTPTSAEEDTEPITSVVSGTLVTLTRSVQASSTASSSATSDSGKTAGITVVIVIASCVGGITILWTIFRKWKLGCSSKFDQRLQPPNKDTGIPTHRRCASDTSSFHLGCLAVDVTVHANDSGDVLATTSNSTHTIFPPTRPCPPPLPQPSTHSLSNLNNVSPTKSTTPSNKDPTRTLRRTPTTTLGRGGGQKHVHSQNDFTNMSRFPQSRIYAHTHLPIYLICYHLTVYFVGWCTSSGFGNTISLLGPM</sequence>
<proteinExistence type="predicted"/>
<feature type="compositionally biased region" description="Polar residues" evidence="1">
    <location>
        <begin position="194"/>
        <end position="215"/>
    </location>
</feature>
<keyword evidence="4" id="KW-1185">Reference proteome</keyword>
<evidence type="ECO:0000313" key="3">
    <source>
        <dbReference type="EMBL" id="KAJ3832489.1"/>
    </source>
</evidence>
<feature type="region of interest" description="Disordered" evidence="1">
    <location>
        <begin position="32"/>
        <end position="56"/>
    </location>
</feature>
<accession>A0AA38NXJ7</accession>
<dbReference type="EMBL" id="MU806943">
    <property type="protein sequence ID" value="KAJ3832489.1"/>
    <property type="molecule type" value="Genomic_DNA"/>
</dbReference>
<feature type="compositionally biased region" description="Pro residues" evidence="1">
    <location>
        <begin position="182"/>
        <end position="192"/>
    </location>
</feature>
<evidence type="ECO:0000256" key="1">
    <source>
        <dbReference type="SAM" id="MobiDB-lite"/>
    </source>
</evidence>
<reference evidence="3" key="1">
    <citation type="submission" date="2022-08" db="EMBL/GenBank/DDBJ databases">
        <authorList>
            <consortium name="DOE Joint Genome Institute"/>
            <person name="Min B."/>
            <person name="Riley R."/>
            <person name="Sierra-Patev S."/>
            <person name="Naranjo-Ortiz M."/>
            <person name="Looney B."/>
            <person name="Konkel Z."/>
            <person name="Slot J.C."/>
            <person name="Sakamoto Y."/>
            <person name="Steenwyk J.L."/>
            <person name="Rokas A."/>
            <person name="Carro J."/>
            <person name="Camarero S."/>
            <person name="Ferreira P."/>
            <person name="Molpeceres G."/>
            <person name="Ruiz-Duenas F.J."/>
            <person name="Serrano A."/>
            <person name="Henrissat B."/>
            <person name="Drula E."/>
            <person name="Hughes K.W."/>
            <person name="Mata J.L."/>
            <person name="Ishikawa N.K."/>
            <person name="Vargas-Isla R."/>
            <person name="Ushijima S."/>
            <person name="Smith C.A."/>
            <person name="Ahrendt S."/>
            <person name="Andreopoulos W."/>
            <person name="He G."/>
            <person name="Labutti K."/>
            <person name="Lipzen A."/>
            <person name="Ng V."/>
            <person name="Sandor L."/>
            <person name="Barry K."/>
            <person name="Martinez A.T."/>
            <person name="Xiao Y."/>
            <person name="Gibbons J.G."/>
            <person name="Terashima K."/>
            <person name="Hibbett D.S."/>
            <person name="Grigoriev I.V."/>
        </authorList>
    </citation>
    <scope>NUCLEOTIDE SEQUENCE</scope>
    <source>
        <strain evidence="3">TFB9207</strain>
    </source>
</reference>
<dbReference type="AlphaFoldDB" id="A0AA38NXJ7"/>
<evidence type="ECO:0000256" key="2">
    <source>
        <dbReference type="SAM" id="Phobius"/>
    </source>
</evidence>
<protein>
    <submittedName>
        <fullName evidence="3">Uncharacterized protein</fullName>
    </submittedName>
</protein>
<evidence type="ECO:0000313" key="4">
    <source>
        <dbReference type="Proteomes" id="UP001163846"/>
    </source>
</evidence>
<feature type="region of interest" description="Disordered" evidence="1">
    <location>
        <begin position="173"/>
        <end position="242"/>
    </location>
</feature>
<name>A0AA38NXJ7_9AGAR</name>
<keyword evidence="2" id="KW-1133">Transmembrane helix</keyword>
<gene>
    <name evidence="3" type="ORF">F5878DRAFT_668906</name>
</gene>
<feature type="compositionally biased region" description="Low complexity" evidence="1">
    <location>
        <begin position="36"/>
        <end position="49"/>
    </location>
</feature>
<keyword evidence="2" id="KW-0472">Membrane</keyword>
<organism evidence="3 4">
    <name type="scientific">Lentinula raphanica</name>
    <dbReference type="NCBI Taxonomy" id="153919"/>
    <lineage>
        <taxon>Eukaryota</taxon>
        <taxon>Fungi</taxon>
        <taxon>Dikarya</taxon>
        <taxon>Basidiomycota</taxon>
        <taxon>Agaricomycotina</taxon>
        <taxon>Agaricomycetes</taxon>
        <taxon>Agaricomycetidae</taxon>
        <taxon>Agaricales</taxon>
        <taxon>Marasmiineae</taxon>
        <taxon>Omphalotaceae</taxon>
        <taxon>Lentinula</taxon>
    </lineage>
</organism>